<dbReference type="InterPro" id="IPR000524">
    <property type="entry name" value="Tscrpt_reg_HTH_GntR"/>
</dbReference>
<dbReference type="GO" id="GO:0003677">
    <property type="term" value="F:DNA binding"/>
    <property type="evidence" value="ECO:0007669"/>
    <property type="project" value="UniProtKB-KW"/>
</dbReference>
<evidence type="ECO:0000256" key="2">
    <source>
        <dbReference type="ARBA" id="ARBA00022576"/>
    </source>
</evidence>
<evidence type="ECO:0000256" key="6">
    <source>
        <dbReference type="ARBA" id="ARBA00023163"/>
    </source>
</evidence>
<dbReference type="Gene3D" id="1.10.10.10">
    <property type="entry name" value="Winged helix-like DNA-binding domain superfamily/Winged helix DNA-binding domain"/>
    <property type="match status" value="1"/>
</dbReference>
<keyword evidence="6" id="KW-0804">Transcription</keyword>
<keyword evidence="5" id="KW-0238">DNA-binding</keyword>
<evidence type="ECO:0000313" key="9">
    <source>
        <dbReference type="Proteomes" id="UP001256711"/>
    </source>
</evidence>
<dbReference type="SUPFAM" id="SSF46785">
    <property type="entry name" value="Winged helix' DNA-binding domain"/>
    <property type="match status" value="1"/>
</dbReference>
<dbReference type="Gene3D" id="3.90.1150.10">
    <property type="entry name" value="Aspartate Aminotransferase, domain 1"/>
    <property type="match status" value="1"/>
</dbReference>
<proteinExistence type="inferred from homology"/>
<evidence type="ECO:0000256" key="5">
    <source>
        <dbReference type="ARBA" id="ARBA00023125"/>
    </source>
</evidence>
<dbReference type="CDD" id="cd00609">
    <property type="entry name" value="AAT_like"/>
    <property type="match status" value="1"/>
</dbReference>
<evidence type="ECO:0000313" key="8">
    <source>
        <dbReference type="EMBL" id="MDT2810441.1"/>
    </source>
</evidence>
<dbReference type="InterPro" id="IPR015421">
    <property type="entry name" value="PyrdxlP-dep_Trfase_major"/>
</dbReference>
<dbReference type="Gene3D" id="3.40.640.10">
    <property type="entry name" value="Type I PLP-dependent aspartate aminotransferase-like (Major domain)"/>
    <property type="match status" value="1"/>
</dbReference>
<evidence type="ECO:0000256" key="1">
    <source>
        <dbReference type="ARBA" id="ARBA00005384"/>
    </source>
</evidence>
<dbReference type="GO" id="GO:0030170">
    <property type="term" value="F:pyridoxal phosphate binding"/>
    <property type="evidence" value="ECO:0007669"/>
    <property type="project" value="InterPro"/>
</dbReference>
<dbReference type="InterPro" id="IPR036388">
    <property type="entry name" value="WH-like_DNA-bd_sf"/>
</dbReference>
<evidence type="ECO:0000256" key="3">
    <source>
        <dbReference type="ARBA" id="ARBA00022898"/>
    </source>
</evidence>
<dbReference type="GO" id="GO:0003700">
    <property type="term" value="F:DNA-binding transcription factor activity"/>
    <property type="evidence" value="ECO:0007669"/>
    <property type="project" value="InterPro"/>
</dbReference>
<dbReference type="InterPro" id="IPR051446">
    <property type="entry name" value="HTH_trans_reg/aminotransferase"/>
</dbReference>
<comment type="caution">
    <text evidence="8">The sequence shown here is derived from an EMBL/GenBank/DDBJ whole genome shotgun (WGS) entry which is preliminary data.</text>
</comment>
<dbReference type="PANTHER" id="PTHR46577">
    <property type="entry name" value="HTH-TYPE TRANSCRIPTIONAL REGULATORY PROTEIN GABR"/>
    <property type="match status" value="1"/>
</dbReference>
<dbReference type="CDD" id="cd07377">
    <property type="entry name" value="WHTH_GntR"/>
    <property type="match status" value="1"/>
</dbReference>
<sequence>MKPLDRNSKAPLFQQIIKQVIEDIQNGRLQPGDKLPPERQLATAYQVNRSTVNHALEELASLGWITRRQGSGTEISQGPWGSRQTPHYQWQALLQRAPFTPDPYLTELNTAKARPDVLDLYTGELPASLIPDFAFPAMRWEKILAAEQQVTATGYEPLKEAILHSLAQTFSLASHNQDLLITSGSSQGISLILQTLLAPTEAVATEEPSFLFALPLFQSLGIPLVGIPCDEEGILPDALERSILSKKIRFLYLNPTFQNPTGRLMSLTRRKAIVELCRKYSLPIIEDDVFGELDFATPLPKLKALAPELVIYLGSLSKLFGTSIKIGWLFGPVPLIASLAHAKQRLEAETTIFPQLLATSALQSPEYPLNHHSLMTTLETRAHAFHQTLAPFEKDWQIRSIKGGLYTWLTWRHEPLQRKDWQLFLEAGLLVAPAFLFSKETNSFRLNYTRLETADLPDFQRRFTVISEQLTLRSAKR</sequence>
<name>A0AAW8U0I7_9ENTE</name>
<comment type="similarity">
    <text evidence="1">In the C-terminal section; belongs to the class-I pyridoxal-phosphate-dependent aminotransferase family.</text>
</comment>
<dbReference type="SUPFAM" id="SSF53383">
    <property type="entry name" value="PLP-dependent transferases"/>
    <property type="match status" value="1"/>
</dbReference>
<dbReference type="SMART" id="SM00345">
    <property type="entry name" value="HTH_GNTR"/>
    <property type="match status" value="1"/>
</dbReference>
<dbReference type="PRINTS" id="PR00035">
    <property type="entry name" value="HTHGNTR"/>
</dbReference>
<dbReference type="FunFam" id="1.10.10.10:FF:000079">
    <property type="entry name" value="GntR family transcriptional regulator"/>
    <property type="match status" value="1"/>
</dbReference>
<keyword evidence="3" id="KW-0663">Pyridoxal phosphate</keyword>
<dbReference type="EMBL" id="JARQBJ010000003">
    <property type="protein sequence ID" value="MDT2810441.1"/>
    <property type="molecule type" value="Genomic_DNA"/>
</dbReference>
<dbReference type="InterPro" id="IPR015422">
    <property type="entry name" value="PyrdxlP-dep_Trfase_small"/>
</dbReference>
<dbReference type="AlphaFoldDB" id="A0AAW8U0I7"/>
<dbReference type="InterPro" id="IPR004839">
    <property type="entry name" value="Aminotransferase_I/II_large"/>
</dbReference>
<dbReference type="PANTHER" id="PTHR46577:SF2">
    <property type="entry name" value="TRANSCRIPTIONAL REGULATORY PROTEIN"/>
    <property type="match status" value="1"/>
</dbReference>
<dbReference type="Proteomes" id="UP001256711">
    <property type="component" value="Unassembled WGS sequence"/>
</dbReference>
<keyword evidence="2 8" id="KW-0808">Transferase</keyword>
<dbReference type="Pfam" id="PF00392">
    <property type="entry name" value="GntR"/>
    <property type="match status" value="1"/>
</dbReference>
<organism evidence="8 9">
    <name type="scientific">Enterococcus asini</name>
    <dbReference type="NCBI Taxonomy" id="57732"/>
    <lineage>
        <taxon>Bacteria</taxon>
        <taxon>Bacillati</taxon>
        <taxon>Bacillota</taxon>
        <taxon>Bacilli</taxon>
        <taxon>Lactobacillales</taxon>
        <taxon>Enterococcaceae</taxon>
        <taxon>Enterococcus</taxon>
    </lineage>
</organism>
<dbReference type="Pfam" id="PF00155">
    <property type="entry name" value="Aminotran_1_2"/>
    <property type="match status" value="1"/>
</dbReference>
<protein>
    <submittedName>
        <fullName evidence="8">PLP-dependent aminotransferase family protein</fullName>
    </submittedName>
</protein>
<feature type="domain" description="HTH gntR-type" evidence="7">
    <location>
        <begin position="10"/>
        <end position="78"/>
    </location>
</feature>
<reference evidence="8" key="1">
    <citation type="submission" date="2023-03" db="EMBL/GenBank/DDBJ databases">
        <authorList>
            <person name="Shen W."/>
            <person name="Cai J."/>
        </authorList>
    </citation>
    <scope>NUCLEOTIDE SEQUENCE</scope>
    <source>
        <strain evidence="8">B226-2</strain>
    </source>
</reference>
<accession>A0AAW8U0I7</accession>
<dbReference type="InterPro" id="IPR036390">
    <property type="entry name" value="WH_DNA-bd_sf"/>
</dbReference>
<gene>
    <name evidence="8" type="ORF">P7H43_08085</name>
</gene>
<dbReference type="GO" id="GO:0008483">
    <property type="term" value="F:transaminase activity"/>
    <property type="evidence" value="ECO:0007669"/>
    <property type="project" value="UniProtKB-KW"/>
</dbReference>
<keyword evidence="2 8" id="KW-0032">Aminotransferase</keyword>
<dbReference type="PROSITE" id="PS50949">
    <property type="entry name" value="HTH_GNTR"/>
    <property type="match status" value="1"/>
</dbReference>
<keyword evidence="4" id="KW-0805">Transcription regulation</keyword>
<dbReference type="InterPro" id="IPR015424">
    <property type="entry name" value="PyrdxlP-dep_Trfase"/>
</dbReference>
<evidence type="ECO:0000259" key="7">
    <source>
        <dbReference type="PROSITE" id="PS50949"/>
    </source>
</evidence>
<evidence type="ECO:0000256" key="4">
    <source>
        <dbReference type="ARBA" id="ARBA00023015"/>
    </source>
</evidence>